<evidence type="ECO:0000313" key="9">
    <source>
        <dbReference type="EMBL" id="NXK71204.1"/>
    </source>
</evidence>
<keyword evidence="4" id="KW-1133">Transmembrane helix</keyword>
<dbReference type="EMBL" id="VXAR01000019">
    <property type="protein sequence ID" value="NXK71204.1"/>
    <property type="molecule type" value="Genomic_DNA"/>
</dbReference>
<dbReference type="Pfam" id="PF01094">
    <property type="entry name" value="ANF_receptor"/>
    <property type="match status" value="1"/>
</dbReference>
<dbReference type="PANTHER" id="PTHR24060">
    <property type="entry name" value="METABOTROPIC GLUTAMATE RECEPTOR"/>
    <property type="match status" value="1"/>
</dbReference>
<dbReference type="PRINTS" id="PR00593">
    <property type="entry name" value="MTABOTROPICR"/>
</dbReference>
<reference evidence="9 10" key="1">
    <citation type="submission" date="2019-09" db="EMBL/GenBank/DDBJ databases">
        <title>Bird 10,000 Genomes (B10K) Project - Family phase.</title>
        <authorList>
            <person name="Zhang G."/>
        </authorList>
    </citation>
    <scope>NUCLEOTIDE SEQUENCE [LARGE SCALE GENOMIC DNA]</scope>
    <source>
        <strain evidence="9">B10K-DU-001-46</strain>
        <tissue evidence="9">Muscle</tissue>
    </source>
</reference>
<evidence type="ECO:0000259" key="8">
    <source>
        <dbReference type="Pfam" id="PF01094"/>
    </source>
</evidence>
<dbReference type="InterPro" id="IPR001828">
    <property type="entry name" value="ANF_lig-bd_rcpt"/>
</dbReference>
<accession>A0A7L0LPU4</accession>
<evidence type="ECO:0000313" key="10">
    <source>
        <dbReference type="Proteomes" id="UP000531168"/>
    </source>
</evidence>
<keyword evidence="7" id="KW-0325">Glycoprotein</keyword>
<dbReference type="GO" id="GO:0004930">
    <property type="term" value="F:G protein-coupled receptor activity"/>
    <property type="evidence" value="ECO:0007669"/>
    <property type="project" value="InterPro"/>
</dbReference>
<evidence type="ECO:0000256" key="5">
    <source>
        <dbReference type="ARBA" id="ARBA00023136"/>
    </source>
</evidence>
<dbReference type="InterPro" id="IPR000337">
    <property type="entry name" value="GPCR_3"/>
</dbReference>
<feature type="domain" description="Receptor ligand binding region" evidence="8">
    <location>
        <begin position="1"/>
        <end position="118"/>
    </location>
</feature>
<dbReference type="Gene3D" id="3.40.50.2300">
    <property type="match status" value="3"/>
</dbReference>
<evidence type="ECO:0000256" key="3">
    <source>
        <dbReference type="ARBA" id="ARBA00022692"/>
    </source>
</evidence>
<comment type="similarity">
    <text evidence="2">Belongs to the G-protein coupled receptor 3 family.</text>
</comment>
<dbReference type="AlphaFoldDB" id="A0A7L0LPU4"/>
<keyword evidence="3" id="KW-0812">Transmembrane</keyword>
<feature type="non-terminal residue" evidence="9">
    <location>
        <position position="1"/>
    </location>
</feature>
<name>A0A7L0LPU4_9PSIT</name>
<keyword evidence="6" id="KW-0675">Receptor</keyword>
<dbReference type="InterPro" id="IPR000162">
    <property type="entry name" value="GPCR_3_mtglu_rcpt"/>
</dbReference>
<proteinExistence type="inferred from homology"/>
<evidence type="ECO:0000256" key="1">
    <source>
        <dbReference type="ARBA" id="ARBA00004141"/>
    </source>
</evidence>
<comment type="subcellular location">
    <subcellularLocation>
        <location evidence="1">Membrane</location>
        <topology evidence="1">Multi-pass membrane protein</topology>
    </subcellularLocation>
</comment>
<dbReference type="InterPro" id="IPR050726">
    <property type="entry name" value="mGluR"/>
</dbReference>
<evidence type="ECO:0000256" key="6">
    <source>
        <dbReference type="ARBA" id="ARBA00023170"/>
    </source>
</evidence>
<dbReference type="Proteomes" id="UP000531168">
    <property type="component" value="Unassembled WGS sequence"/>
</dbReference>
<sequence>IPQISYASTAPELSDPARYGFFSRVVPPDSEQAEAMVAVARALGWSYVATVASEGSYGESGVEAFVQSSREAGGLCIAQSIKIPREPRPGEFDKVIGRLMETSTARGVVLFANEDDIRHGATGRYGVSHGAMGRYGVPPAGFDEYFTSRSLENNRRNLWFHEFWEEDFNCRL</sequence>
<keyword evidence="10" id="KW-1185">Reference proteome</keyword>
<dbReference type="GO" id="GO:0016020">
    <property type="term" value="C:membrane"/>
    <property type="evidence" value="ECO:0007669"/>
    <property type="project" value="UniProtKB-SubCell"/>
</dbReference>
<feature type="non-terminal residue" evidence="9">
    <location>
        <position position="172"/>
    </location>
</feature>
<evidence type="ECO:0000256" key="7">
    <source>
        <dbReference type="ARBA" id="ARBA00023180"/>
    </source>
</evidence>
<protein>
    <submittedName>
        <fullName evidence="9">GRM6 protein</fullName>
    </submittedName>
</protein>
<keyword evidence="5" id="KW-0472">Membrane</keyword>
<evidence type="ECO:0000256" key="2">
    <source>
        <dbReference type="ARBA" id="ARBA00007242"/>
    </source>
</evidence>
<dbReference type="InterPro" id="IPR028082">
    <property type="entry name" value="Peripla_BP_I"/>
</dbReference>
<dbReference type="SUPFAM" id="SSF53822">
    <property type="entry name" value="Periplasmic binding protein-like I"/>
    <property type="match status" value="1"/>
</dbReference>
<comment type="caution">
    <text evidence="9">The sequence shown here is derived from an EMBL/GenBank/DDBJ whole genome shotgun (WGS) entry which is preliminary data.</text>
</comment>
<gene>
    <name evidence="9" type="primary">Grm6</name>
    <name evidence="9" type="ORF">AMAGUI_R09862</name>
</gene>
<dbReference type="PRINTS" id="PR00248">
    <property type="entry name" value="GPCRMGR"/>
</dbReference>
<organism evidence="9 10">
    <name type="scientific">Amazona guildingii</name>
    <dbReference type="NCBI Taxonomy" id="175529"/>
    <lineage>
        <taxon>Eukaryota</taxon>
        <taxon>Metazoa</taxon>
        <taxon>Chordata</taxon>
        <taxon>Craniata</taxon>
        <taxon>Vertebrata</taxon>
        <taxon>Euteleostomi</taxon>
        <taxon>Archelosauria</taxon>
        <taxon>Archosauria</taxon>
        <taxon>Dinosauria</taxon>
        <taxon>Saurischia</taxon>
        <taxon>Theropoda</taxon>
        <taxon>Coelurosauria</taxon>
        <taxon>Aves</taxon>
        <taxon>Neognathae</taxon>
        <taxon>Neoaves</taxon>
        <taxon>Telluraves</taxon>
        <taxon>Australaves</taxon>
        <taxon>Psittaciformes</taxon>
        <taxon>Psittacidae</taxon>
        <taxon>Amazona</taxon>
    </lineage>
</organism>
<evidence type="ECO:0000256" key="4">
    <source>
        <dbReference type="ARBA" id="ARBA00022989"/>
    </source>
</evidence>